<dbReference type="AlphaFoldDB" id="A0A4Y8RIB4"/>
<dbReference type="EMBL" id="SOZD01000004">
    <property type="protein sequence ID" value="TFF22166.1"/>
    <property type="molecule type" value="Genomic_DNA"/>
</dbReference>
<comment type="caution">
    <text evidence="3">The sequence shown here is derived from an EMBL/GenBank/DDBJ whole genome shotgun (WGS) entry which is preliminary data.</text>
</comment>
<protein>
    <submittedName>
        <fullName evidence="3">DUF2384 domain-containing protein</fullName>
    </submittedName>
</protein>
<dbReference type="Pfam" id="PF20432">
    <property type="entry name" value="Xre-like-HTH"/>
    <property type="match status" value="1"/>
</dbReference>
<dbReference type="GO" id="GO:0003677">
    <property type="term" value="F:DNA binding"/>
    <property type="evidence" value="ECO:0007669"/>
    <property type="project" value="InterPro"/>
</dbReference>
<dbReference type="InterPro" id="IPR011979">
    <property type="entry name" value="Antitox_Xre"/>
</dbReference>
<organism evidence="3 4">
    <name type="scientific">Jiella endophytica</name>
    <dbReference type="NCBI Taxonomy" id="2558362"/>
    <lineage>
        <taxon>Bacteria</taxon>
        <taxon>Pseudomonadati</taxon>
        <taxon>Pseudomonadota</taxon>
        <taxon>Alphaproteobacteria</taxon>
        <taxon>Hyphomicrobiales</taxon>
        <taxon>Aurantimonadaceae</taxon>
        <taxon>Jiella</taxon>
    </lineage>
</organism>
<keyword evidence="4" id="KW-1185">Reference proteome</keyword>
<dbReference type="OrthoDB" id="7349803at2"/>
<feature type="domain" description="Antitoxin Xre/MbcA/ParS-like toxin-binding" evidence="1">
    <location>
        <begin position="110"/>
        <end position="159"/>
    </location>
</feature>
<name>A0A4Y8RIB4_9HYPH</name>
<evidence type="ECO:0000259" key="2">
    <source>
        <dbReference type="Pfam" id="PF20432"/>
    </source>
</evidence>
<gene>
    <name evidence="3" type="ORF">E3C22_15790</name>
</gene>
<proteinExistence type="predicted"/>
<evidence type="ECO:0000313" key="3">
    <source>
        <dbReference type="EMBL" id="TFF22166.1"/>
    </source>
</evidence>
<dbReference type="NCBIfam" id="TIGR02293">
    <property type="entry name" value="TAS_TIGR02293"/>
    <property type="match status" value="1"/>
</dbReference>
<evidence type="ECO:0000259" key="1">
    <source>
        <dbReference type="Pfam" id="PF09722"/>
    </source>
</evidence>
<dbReference type="Pfam" id="PF09722">
    <property type="entry name" value="Xre_MbcA_ParS_C"/>
    <property type="match status" value="1"/>
</dbReference>
<dbReference type="InterPro" id="IPR046847">
    <property type="entry name" value="Xre-like_HTH"/>
</dbReference>
<feature type="domain" description="Antitoxin Xre-like helix-turn-helix" evidence="2">
    <location>
        <begin position="44"/>
        <end position="104"/>
    </location>
</feature>
<accession>A0A4Y8RIB4</accession>
<dbReference type="Proteomes" id="UP000298179">
    <property type="component" value="Unassembled WGS sequence"/>
</dbReference>
<reference evidence="3 4" key="1">
    <citation type="submission" date="2019-03" db="EMBL/GenBank/DDBJ databases">
        <title>Jiella endophytica sp. nov., a novel endophytic bacterium isolated from root of Ficus microcarpa Linn. f.</title>
        <authorList>
            <person name="Tuo L."/>
        </authorList>
    </citation>
    <scope>NUCLEOTIDE SEQUENCE [LARGE SCALE GENOMIC DNA]</scope>
    <source>
        <strain evidence="3 4">CBS5Q-3</strain>
    </source>
</reference>
<dbReference type="InterPro" id="IPR024467">
    <property type="entry name" value="Xre/MbcA/ParS-like_toxin-bd"/>
</dbReference>
<evidence type="ECO:0000313" key="4">
    <source>
        <dbReference type="Proteomes" id="UP000298179"/>
    </source>
</evidence>
<sequence>MRGRVAVSPSEAYICLDRGRGRKVTVSIEALLGIERGHSAISFLAAIEEGLPVTALDRLAETVAPDDVRIKVRLIPKATLERRRRSASKRLTREEGDRLARLAKVFSFALEVYKSPEKAREFLGRPHPMLDGKPPLDIALGTSPGADLVVNLIGRTAYGGGV</sequence>